<accession>A0A1Q9DGG1</accession>
<name>A0A1Q9DGG1_SYMMI</name>
<sequence>MAATAPAVGFYNLGSSCFITASLQAVLGVPALVRKLAARTSETERHLQDVLNSMHLEQARRIPTAFTRTSYNGRQEDAAEFLVRLLVDCEGLQLSLRGQEVPRLLCQHCGHGRNLPADSFLHLQLTLHYEAPLLSVQEAVDRYLQQRHIADDFRGWSCWQSECINKELAEDPPLWSTNITEWPEVLMLSLKRWNADRRMLAHKVDCTDALVVGDRTYRLQSLIAHIGASADSGHYVAYRRQEKDVLKCNDQIMTTLADFVLPAEEKAYILYYVLEKADAGDGAAGHAVIDLDSDSDVVIQEDAPPPRGQKRFSFAKHVPTAKRHSSGQSNDAEASDLEKLLEKEMDAFFAEQARKDKTSRSSKPSAPASSTRGRPLSRFSEEEKAQIAGIIKRHTATKKVLAALKVAIPKFSAEDPQAEGYISQSTIRNWIKDHSKLDKAMSVPVPKPPPIKKRAAPLSSARGSLSEFVQAAIEDALENARNLEDFIAALRRSIPDFSEIDVEAANFIPYTSLKRWFHRTGQRLFKSQTDSDAPKGWDTEFDSCFAVSVVKPGMLEMTIDPNDDIAQWLVRGH</sequence>
<protein>
    <recommendedName>
        <fullName evidence="1">Ubiquitin carboxyl-terminal hydrolase</fullName>
        <ecNumber evidence="1">3.4.19.12</ecNumber>
    </recommendedName>
</protein>
<dbReference type="Proteomes" id="UP000186817">
    <property type="component" value="Unassembled WGS sequence"/>
</dbReference>
<dbReference type="OrthoDB" id="447216at2759"/>
<dbReference type="PROSITE" id="PS50235">
    <property type="entry name" value="USP_3"/>
    <property type="match status" value="1"/>
</dbReference>
<comment type="catalytic activity">
    <reaction evidence="1">
        <text>Thiol-dependent hydrolysis of ester, thioester, amide, peptide and isopeptide bonds formed by the C-terminal Gly of ubiquitin (a 76-residue protein attached to proteins as an intracellular targeting signal).</text>
        <dbReference type="EC" id="3.4.19.12"/>
    </reaction>
</comment>
<keyword evidence="1" id="KW-0645">Protease</keyword>
<dbReference type="InterPro" id="IPR028889">
    <property type="entry name" value="USP"/>
</dbReference>
<dbReference type="SUPFAM" id="SSF54001">
    <property type="entry name" value="Cysteine proteinases"/>
    <property type="match status" value="1"/>
</dbReference>
<dbReference type="PROSITE" id="PS00972">
    <property type="entry name" value="USP_1"/>
    <property type="match status" value="1"/>
</dbReference>
<dbReference type="PANTHER" id="PTHR24006">
    <property type="entry name" value="UBIQUITIN CARBOXYL-TERMINAL HYDROLASE"/>
    <property type="match status" value="1"/>
</dbReference>
<dbReference type="InterPro" id="IPR050164">
    <property type="entry name" value="Peptidase_C19"/>
</dbReference>
<dbReference type="GO" id="GO:0016579">
    <property type="term" value="P:protein deubiquitination"/>
    <property type="evidence" value="ECO:0007669"/>
    <property type="project" value="InterPro"/>
</dbReference>
<dbReference type="InterPro" id="IPR001394">
    <property type="entry name" value="Peptidase_C19_UCH"/>
</dbReference>
<keyword evidence="1" id="KW-0833">Ubl conjugation pathway</keyword>
<feature type="compositionally biased region" description="Low complexity" evidence="2">
    <location>
        <begin position="361"/>
        <end position="372"/>
    </location>
</feature>
<keyword evidence="1 4" id="KW-0378">Hydrolase</keyword>
<dbReference type="PROSITE" id="PS00973">
    <property type="entry name" value="USP_2"/>
    <property type="match status" value="1"/>
</dbReference>
<evidence type="ECO:0000259" key="3">
    <source>
        <dbReference type="PROSITE" id="PS50235"/>
    </source>
</evidence>
<evidence type="ECO:0000256" key="1">
    <source>
        <dbReference type="RuleBase" id="RU366025"/>
    </source>
</evidence>
<reference evidence="4 5" key="1">
    <citation type="submission" date="2016-02" db="EMBL/GenBank/DDBJ databases">
        <title>Genome analysis of coral dinoflagellate symbionts highlights evolutionary adaptations to a symbiotic lifestyle.</title>
        <authorList>
            <person name="Aranda M."/>
            <person name="Li Y."/>
            <person name="Liew Y.J."/>
            <person name="Baumgarten S."/>
            <person name="Simakov O."/>
            <person name="Wilson M."/>
            <person name="Piel J."/>
            <person name="Ashoor H."/>
            <person name="Bougouffa S."/>
            <person name="Bajic V.B."/>
            <person name="Ryu T."/>
            <person name="Ravasi T."/>
            <person name="Bayer T."/>
            <person name="Micklem G."/>
            <person name="Kim H."/>
            <person name="Bhak J."/>
            <person name="Lajeunesse T.C."/>
            <person name="Voolstra C.R."/>
        </authorList>
    </citation>
    <scope>NUCLEOTIDE SEQUENCE [LARGE SCALE GENOMIC DNA]</scope>
    <source>
        <strain evidence="4 5">CCMP2467</strain>
    </source>
</reference>
<comment type="caution">
    <text evidence="4">The sequence shown here is derived from an EMBL/GenBank/DDBJ whole genome shotgun (WGS) entry which is preliminary data.</text>
</comment>
<dbReference type="AlphaFoldDB" id="A0A1Q9DGG1"/>
<evidence type="ECO:0000313" key="4">
    <source>
        <dbReference type="EMBL" id="OLP94180.1"/>
    </source>
</evidence>
<dbReference type="GO" id="GO:0005634">
    <property type="term" value="C:nucleus"/>
    <property type="evidence" value="ECO:0007669"/>
    <property type="project" value="TreeGrafter"/>
</dbReference>
<keyword evidence="5" id="KW-1185">Reference proteome</keyword>
<dbReference type="InterPro" id="IPR018200">
    <property type="entry name" value="USP_CS"/>
</dbReference>
<gene>
    <name evidence="4" type="primary">UBP23</name>
    <name evidence="4" type="ORF">AK812_SmicGene23846</name>
</gene>
<feature type="region of interest" description="Disordered" evidence="2">
    <location>
        <begin position="351"/>
        <end position="381"/>
    </location>
</feature>
<dbReference type="GO" id="GO:0005829">
    <property type="term" value="C:cytosol"/>
    <property type="evidence" value="ECO:0007669"/>
    <property type="project" value="TreeGrafter"/>
</dbReference>
<dbReference type="EMBL" id="LSRX01000554">
    <property type="protein sequence ID" value="OLP94180.1"/>
    <property type="molecule type" value="Genomic_DNA"/>
</dbReference>
<keyword evidence="1" id="KW-0788">Thiol protease</keyword>
<organism evidence="4 5">
    <name type="scientific">Symbiodinium microadriaticum</name>
    <name type="common">Dinoflagellate</name>
    <name type="synonym">Zooxanthella microadriatica</name>
    <dbReference type="NCBI Taxonomy" id="2951"/>
    <lineage>
        <taxon>Eukaryota</taxon>
        <taxon>Sar</taxon>
        <taxon>Alveolata</taxon>
        <taxon>Dinophyceae</taxon>
        <taxon>Suessiales</taxon>
        <taxon>Symbiodiniaceae</taxon>
        <taxon>Symbiodinium</taxon>
    </lineage>
</organism>
<evidence type="ECO:0000313" key="5">
    <source>
        <dbReference type="Proteomes" id="UP000186817"/>
    </source>
</evidence>
<dbReference type="EC" id="3.4.19.12" evidence="1"/>
<evidence type="ECO:0000256" key="2">
    <source>
        <dbReference type="SAM" id="MobiDB-lite"/>
    </source>
</evidence>
<dbReference type="Gene3D" id="3.90.70.10">
    <property type="entry name" value="Cysteine proteinases"/>
    <property type="match status" value="1"/>
</dbReference>
<dbReference type="InterPro" id="IPR038765">
    <property type="entry name" value="Papain-like_cys_pep_sf"/>
</dbReference>
<dbReference type="GO" id="GO:0004843">
    <property type="term" value="F:cysteine-type deubiquitinase activity"/>
    <property type="evidence" value="ECO:0007669"/>
    <property type="project" value="UniProtKB-UniRule"/>
</dbReference>
<feature type="domain" description="USP" evidence="3">
    <location>
        <begin position="8"/>
        <end position="275"/>
    </location>
</feature>
<dbReference type="Pfam" id="PF00443">
    <property type="entry name" value="UCH"/>
    <property type="match status" value="1"/>
</dbReference>
<comment type="similarity">
    <text evidence="1">Belongs to the peptidase C19 family.</text>
</comment>
<proteinExistence type="inferred from homology"/>
<dbReference type="GO" id="GO:0006508">
    <property type="term" value="P:proteolysis"/>
    <property type="evidence" value="ECO:0007669"/>
    <property type="project" value="UniProtKB-KW"/>
</dbReference>
<dbReference type="CDD" id="cd02257">
    <property type="entry name" value="Peptidase_C19"/>
    <property type="match status" value="1"/>
</dbReference>